<reference evidence="2 3" key="1">
    <citation type="submission" date="2024-02" db="EMBL/GenBank/DDBJ databases">
        <authorList>
            <person name="Vignale AGUSTIN F."/>
            <person name="Sosa J E."/>
            <person name="Modenutti C."/>
        </authorList>
    </citation>
    <scope>NUCLEOTIDE SEQUENCE [LARGE SCALE GENOMIC DNA]</scope>
</reference>
<dbReference type="EMBL" id="CAUOFW020001981">
    <property type="protein sequence ID" value="CAK9150123.1"/>
    <property type="molecule type" value="Genomic_DNA"/>
</dbReference>
<proteinExistence type="predicted"/>
<sequence>MAGREFIFCHHFSSNARISTCKYQEAGLNSSVNNSTVTSATNTPPTDPISSNHPPPSDSSKKRKASDDLVSKASQNHRKIQNRRINEGDGIGEQVVTLRKSAGTKRATSKSAGSNCNNGNNKEGSGQSNCSTHVLQPSLHEIGCGFNTSCTVYMT</sequence>
<dbReference type="AlphaFoldDB" id="A0ABC8RYR6"/>
<feature type="compositionally biased region" description="Low complexity" evidence="1">
    <location>
        <begin position="34"/>
        <end position="43"/>
    </location>
</feature>
<evidence type="ECO:0000313" key="2">
    <source>
        <dbReference type="EMBL" id="CAK9150123.1"/>
    </source>
</evidence>
<evidence type="ECO:0000313" key="3">
    <source>
        <dbReference type="Proteomes" id="UP001642360"/>
    </source>
</evidence>
<name>A0ABC8RYR6_9AQUA</name>
<feature type="region of interest" description="Disordered" evidence="1">
    <location>
        <begin position="34"/>
        <end position="130"/>
    </location>
</feature>
<feature type="compositionally biased region" description="Polar residues" evidence="1">
    <location>
        <begin position="109"/>
        <end position="130"/>
    </location>
</feature>
<protein>
    <submittedName>
        <fullName evidence="2">Uncharacterized protein</fullName>
    </submittedName>
</protein>
<dbReference type="Proteomes" id="UP001642360">
    <property type="component" value="Unassembled WGS sequence"/>
</dbReference>
<accession>A0ABC8RYR6</accession>
<organism evidence="2 3">
    <name type="scientific">Ilex paraguariensis</name>
    <name type="common">yerba mate</name>
    <dbReference type="NCBI Taxonomy" id="185542"/>
    <lineage>
        <taxon>Eukaryota</taxon>
        <taxon>Viridiplantae</taxon>
        <taxon>Streptophyta</taxon>
        <taxon>Embryophyta</taxon>
        <taxon>Tracheophyta</taxon>
        <taxon>Spermatophyta</taxon>
        <taxon>Magnoliopsida</taxon>
        <taxon>eudicotyledons</taxon>
        <taxon>Gunneridae</taxon>
        <taxon>Pentapetalae</taxon>
        <taxon>asterids</taxon>
        <taxon>campanulids</taxon>
        <taxon>Aquifoliales</taxon>
        <taxon>Aquifoliaceae</taxon>
        <taxon>Ilex</taxon>
    </lineage>
</organism>
<comment type="caution">
    <text evidence="2">The sequence shown here is derived from an EMBL/GenBank/DDBJ whole genome shotgun (WGS) entry which is preliminary data.</text>
</comment>
<keyword evidence="3" id="KW-1185">Reference proteome</keyword>
<evidence type="ECO:0000256" key="1">
    <source>
        <dbReference type="SAM" id="MobiDB-lite"/>
    </source>
</evidence>
<gene>
    <name evidence="2" type="ORF">ILEXP_LOCUS18233</name>
</gene>